<dbReference type="Pfam" id="PF14500">
    <property type="entry name" value="MMS19_N"/>
    <property type="match status" value="1"/>
</dbReference>
<dbReference type="GO" id="GO:0051604">
    <property type="term" value="P:protein maturation"/>
    <property type="evidence" value="ECO:0007669"/>
    <property type="project" value="UniProtKB-UniRule"/>
</dbReference>
<keyword evidence="3" id="KW-0677">Repeat</keyword>
<comment type="function">
    <text evidence="5">Key component of the cytosolic iron-sulfur protein assembly (CIA) complex, a multiprotein complex that mediates the incorporation of iron-sulfur cluster into apoproteins specifically involved in DNA metabolism and genomic integrity. In the CIA complex, MMS19 acts as an adapter between early-acting CIA components and a subset of cellular target iron-sulfur proteins.</text>
</comment>
<keyword evidence="9" id="KW-1185">Reference proteome</keyword>
<evidence type="ECO:0000313" key="8">
    <source>
        <dbReference type="EMBL" id="KAJ2682330.1"/>
    </source>
</evidence>
<gene>
    <name evidence="8" type="ORF">IWW39_006046</name>
</gene>
<reference evidence="8" key="1">
    <citation type="submission" date="2022-07" db="EMBL/GenBank/DDBJ databases">
        <title>Phylogenomic reconstructions and comparative analyses of Kickxellomycotina fungi.</title>
        <authorList>
            <person name="Reynolds N.K."/>
            <person name="Stajich J.E."/>
            <person name="Barry K."/>
            <person name="Grigoriev I.V."/>
            <person name="Crous P."/>
            <person name="Smith M.E."/>
        </authorList>
    </citation>
    <scope>NUCLEOTIDE SEQUENCE</scope>
    <source>
        <strain evidence="8">CBS 109367</strain>
    </source>
</reference>
<dbReference type="GO" id="GO:0005634">
    <property type="term" value="C:nucleus"/>
    <property type="evidence" value="ECO:0007669"/>
    <property type="project" value="UniProtKB-SubCell"/>
</dbReference>
<feature type="domain" description="MMS19 N-terminal" evidence="7">
    <location>
        <begin position="42"/>
        <end position="301"/>
    </location>
</feature>
<dbReference type="InterPro" id="IPR039920">
    <property type="entry name" value="MMS19"/>
</dbReference>
<sequence>MEVQRLVDAYIIGLGDNTDNAELRATLVTQISGGDISLLDLVQALGEYLASEEASRRSKGVNVLSDVLADLPEEAIPAIATSKLVQFFSARLADATCVPHILTAVLALMQQPSFTGKFTTDILGALLREVHVQSFQYSTRRAAYQLVDLAIQRHPEAVAKMGDDFVLGYAQVLDGEKDPRALMLAFQIIPKIAALVDIKNNAEDLFEVLFCYFPITFKHREGDPSAISPELLKAALRSAITCSPYFGDLAIKPLIEKTTAAASSVKVDALETLAAGAHVYAPELFKAEMEVLVEQIREDVMMAADDAVVNAALGTLETIYGVLSPPTPVPNDPFSEDANMGDSSTPLDYVLKEAVFQLTADEVKNPEQIGKILRAVARSSTYNCSVVSDAVLPIIVERMSSTEVLTLRRELMDILNYVLSASCDVERKAECLEADKMNLLSIYRPETSVPLDKEYSFLHIVRLKGITLLILLPSFLNENEAAIALQTLGRAAIERNEDENVNKEATHLLIQLAQSRPEQINSSVLPLFLAALNEDMIAAHKVARLLNALGSISVAAQDTLVPVLRGLVTLVTAGRMASSHCLATIETIRKVLEAAMAANANSERNTELFAAIVSPLTEWIDGLASANQEVPPKLVVEVARAMVALFSKLEAAAQKQLLKPMFAKYEAELLSSKQSDDGICLVLPVFSAAVCACRPETQLPVESLDRFVSSLAVSALSSGSRIRRDVCLEIMASTLNKTKDTKQRSTLTQAVLQHTDGAGQGVSVVLLYQWVARALVSCNDKSGYDCVRWLLDQIKQASPHAAIAAEGFNIILGEHDWAVTPSTHGVFKVLAKQRFYSTVVPELTTGFQSTNDDSVKSNLLVVLTNAVRHMPKSVLMNGIENVVPLLLSAIRLTGGNLKAASIRTITLVVLETPETLRDEITTSIIPLAIASTTQSNAANTVDVRQAALGALSLIPEKYPYPVVHTARKDVLRALAGARDDRKRLVRQDAVKAYNKWLNLGED</sequence>
<dbReference type="GO" id="GO:0097361">
    <property type="term" value="C:cytosolic [4Fe-4S] assembly targeting complex"/>
    <property type="evidence" value="ECO:0007669"/>
    <property type="project" value="UniProtKB-UniRule"/>
</dbReference>
<dbReference type="InterPro" id="IPR024687">
    <property type="entry name" value="MMS19_C"/>
</dbReference>
<evidence type="ECO:0000256" key="1">
    <source>
        <dbReference type="ARBA" id="ARBA00004123"/>
    </source>
</evidence>
<dbReference type="InterPro" id="IPR011989">
    <property type="entry name" value="ARM-like"/>
</dbReference>
<comment type="similarity">
    <text evidence="2 5">Belongs to the MET18/MMS19 family.</text>
</comment>
<evidence type="ECO:0000256" key="3">
    <source>
        <dbReference type="ARBA" id="ARBA00022737"/>
    </source>
</evidence>
<dbReference type="EMBL" id="JANBTX010000435">
    <property type="protein sequence ID" value="KAJ2682330.1"/>
    <property type="molecule type" value="Genomic_DNA"/>
</dbReference>
<dbReference type="GO" id="GO:0016226">
    <property type="term" value="P:iron-sulfur cluster assembly"/>
    <property type="evidence" value="ECO:0007669"/>
    <property type="project" value="UniProtKB-UniRule"/>
</dbReference>
<proteinExistence type="inferred from homology"/>
<evidence type="ECO:0000259" key="7">
    <source>
        <dbReference type="Pfam" id="PF14500"/>
    </source>
</evidence>
<dbReference type="Pfam" id="PF12460">
    <property type="entry name" value="MMS19_C"/>
    <property type="match status" value="1"/>
</dbReference>
<keyword evidence="5" id="KW-0227">DNA damage</keyword>
<keyword evidence="5" id="KW-0234">DNA repair</keyword>
<evidence type="ECO:0000256" key="2">
    <source>
        <dbReference type="ARBA" id="ARBA00009340"/>
    </source>
</evidence>
<keyword evidence="4 5" id="KW-0539">Nucleus</keyword>
<dbReference type="AlphaFoldDB" id="A0A9W8GFW2"/>
<dbReference type="OrthoDB" id="342900at2759"/>
<dbReference type="InterPro" id="IPR029240">
    <property type="entry name" value="MMS19_N"/>
</dbReference>
<evidence type="ECO:0000256" key="5">
    <source>
        <dbReference type="RuleBase" id="RU367072"/>
    </source>
</evidence>
<evidence type="ECO:0000313" key="9">
    <source>
        <dbReference type="Proteomes" id="UP001151516"/>
    </source>
</evidence>
<evidence type="ECO:0000259" key="6">
    <source>
        <dbReference type="Pfam" id="PF12460"/>
    </source>
</evidence>
<dbReference type="Proteomes" id="UP001151516">
    <property type="component" value="Unassembled WGS sequence"/>
</dbReference>
<protein>
    <recommendedName>
        <fullName evidence="5">MMS19 nucleotide excision repair protein</fullName>
    </recommendedName>
</protein>
<dbReference type="PANTHER" id="PTHR12891:SF0">
    <property type="entry name" value="MMS19 NUCLEOTIDE EXCISION REPAIR PROTEIN HOMOLOG"/>
    <property type="match status" value="1"/>
</dbReference>
<dbReference type="SUPFAM" id="SSF48371">
    <property type="entry name" value="ARM repeat"/>
    <property type="match status" value="1"/>
</dbReference>
<feature type="domain" description="MMS19 C-terminal" evidence="6">
    <location>
        <begin position="546"/>
        <end position="955"/>
    </location>
</feature>
<dbReference type="PANTHER" id="PTHR12891">
    <property type="entry name" value="DNA REPAIR/TRANSCRIPTION PROTEIN MET18/MMS19"/>
    <property type="match status" value="1"/>
</dbReference>
<accession>A0A9W8GFW2</accession>
<name>A0A9W8GFW2_9FUNG</name>
<comment type="caution">
    <text evidence="8">The sequence shown here is derived from an EMBL/GenBank/DDBJ whole genome shotgun (WGS) entry which is preliminary data.</text>
</comment>
<organism evidence="8 9">
    <name type="scientific">Coemansia spiralis</name>
    <dbReference type="NCBI Taxonomy" id="417178"/>
    <lineage>
        <taxon>Eukaryota</taxon>
        <taxon>Fungi</taxon>
        <taxon>Fungi incertae sedis</taxon>
        <taxon>Zoopagomycota</taxon>
        <taxon>Kickxellomycotina</taxon>
        <taxon>Kickxellomycetes</taxon>
        <taxon>Kickxellales</taxon>
        <taxon>Kickxellaceae</taxon>
        <taxon>Coemansia</taxon>
    </lineage>
</organism>
<dbReference type="Gene3D" id="1.25.10.10">
    <property type="entry name" value="Leucine-rich Repeat Variant"/>
    <property type="match status" value="1"/>
</dbReference>
<evidence type="ECO:0000256" key="4">
    <source>
        <dbReference type="ARBA" id="ARBA00023242"/>
    </source>
</evidence>
<comment type="subcellular location">
    <subcellularLocation>
        <location evidence="1 5">Nucleus</location>
    </subcellularLocation>
</comment>
<dbReference type="InterPro" id="IPR016024">
    <property type="entry name" value="ARM-type_fold"/>
</dbReference>
<dbReference type="GO" id="GO:0006281">
    <property type="term" value="P:DNA repair"/>
    <property type="evidence" value="ECO:0007669"/>
    <property type="project" value="UniProtKB-UniRule"/>
</dbReference>